<evidence type="ECO:0000256" key="1">
    <source>
        <dbReference type="ARBA" id="ARBA00010282"/>
    </source>
</evidence>
<organism evidence="3">
    <name type="scientific">marine metagenome</name>
    <dbReference type="NCBI Taxonomy" id="408172"/>
    <lineage>
        <taxon>unclassified sequences</taxon>
        <taxon>metagenomes</taxon>
        <taxon>ecological metagenomes</taxon>
    </lineage>
</organism>
<protein>
    <recommendedName>
        <fullName evidence="2">Fe-S metabolism associated domain-containing protein</fullName>
    </recommendedName>
</protein>
<name>A0A382XRM3_9ZZZZ</name>
<dbReference type="SUPFAM" id="SSF82649">
    <property type="entry name" value="SufE/NifU"/>
    <property type="match status" value="1"/>
</dbReference>
<comment type="similarity">
    <text evidence="1">Belongs to the SufE family.</text>
</comment>
<feature type="domain" description="Fe-S metabolism associated" evidence="2">
    <location>
        <begin position="2"/>
        <end position="56"/>
    </location>
</feature>
<sequence>MEKYRFLLDQGKKSALFPEEYRQDSFKVSGCQAQVWLVPYMKENLMHFHSDSDAFIS</sequence>
<gene>
    <name evidence="3" type="ORF">METZ01_LOCUS426560</name>
</gene>
<dbReference type="AlphaFoldDB" id="A0A382XRM3"/>
<dbReference type="Pfam" id="PF02657">
    <property type="entry name" value="SufE"/>
    <property type="match status" value="1"/>
</dbReference>
<dbReference type="EMBL" id="UINC01169921">
    <property type="protein sequence ID" value="SVD73706.1"/>
    <property type="molecule type" value="Genomic_DNA"/>
</dbReference>
<dbReference type="PANTHER" id="PTHR43597">
    <property type="entry name" value="SULFUR ACCEPTOR PROTEIN CSDE"/>
    <property type="match status" value="1"/>
</dbReference>
<evidence type="ECO:0000259" key="2">
    <source>
        <dbReference type="Pfam" id="PF02657"/>
    </source>
</evidence>
<dbReference type="PANTHER" id="PTHR43597:SF5">
    <property type="entry name" value="SUFE-LIKE PROTEIN 2, CHLOROPLASTIC"/>
    <property type="match status" value="1"/>
</dbReference>
<dbReference type="InterPro" id="IPR003808">
    <property type="entry name" value="Fe-S_metab-assoc_dom"/>
</dbReference>
<reference evidence="3" key="1">
    <citation type="submission" date="2018-05" db="EMBL/GenBank/DDBJ databases">
        <authorList>
            <person name="Lanie J.A."/>
            <person name="Ng W.-L."/>
            <person name="Kazmierczak K.M."/>
            <person name="Andrzejewski T.M."/>
            <person name="Davidsen T.M."/>
            <person name="Wayne K.J."/>
            <person name="Tettelin H."/>
            <person name="Glass J.I."/>
            <person name="Rusch D."/>
            <person name="Podicherti R."/>
            <person name="Tsui H.-C.T."/>
            <person name="Winkler M.E."/>
        </authorList>
    </citation>
    <scope>NUCLEOTIDE SEQUENCE</scope>
</reference>
<proteinExistence type="inferred from homology"/>
<accession>A0A382XRM3</accession>
<feature type="non-terminal residue" evidence="3">
    <location>
        <position position="57"/>
    </location>
</feature>
<evidence type="ECO:0000313" key="3">
    <source>
        <dbReference type="EMBL" id="SVD73706.1"/>
    </source>
</evidence>
<dbReference type="Gene3D" id="3.90.1010.10">
    <property type="match status" value="1"/>
</dbReference>